<keyword evidence="2" id="KW-1185">Reference proteome</keyword>
<sequence>MKIGQSKHSKISYRADMQTVIIRWQQPVTFTEFKINCLSMLQVATENAATCWLFDYRSKGELTQKESEWLSQEFYPKALQLIAPQLLVAFLLTPRQMQRLQENKDLSSALDACPEVRYQAFLTEQDAVKWMEDTVVELVTKVHRQA</sequence>
<evidence type="ECO:0008006" key="3">
    <source>
        <dbReference type="Google" id="ProtNLM"/>
    </source>
</evidence>
<dbReference type="EMBL" id="JACJIQ010000023">
    <property type="protein sequence ID" value="MBA9079484.1"/>
    <property type="molecule type" value="Genomic_DNA"/>
</dbReference>
<evidence type="ECO:0000313" key="2">
    <source>
        <dbReference type="Proteomes" id="UP000563094"/>
    </source>
</evidence>
<dbReference type="RefSeq" id="WP_153042703.1">
    <property type="nucleotide sequence ID" value="NZ_JACJIQ010000023.1"/>
</dbReference>
<organism evidence="1 2">
    <name type="scientific">Rufibacter quisquiliarum</name>
    <dbReference type="NCBI Taxonomy" id="1549639"/>
    <lineage>
        <taxon>Bacteria</taxon>
        <taxon>Pseudomonadati</taxon>
        <taxon>Bacteroidota</taxon>
        <taxon>Cytophagia</taxon>
        <taxon>Cytophagales</taxon>
        <taxon>Hymenobacteraceae</taxon>
        <taxon>Rufibacter</taxon>
    </lineage>
</organism>
<reference evidence="1 2" key="1">
    <citation type="submission" date="2020-08" db="EMBL/GenBank/DDBJ databases">
        <title>Genomic Encyclopedia of Type Strains, Phase IV (KMG-IV): sequencing the most valuable type-strain genomes for metagenomic binning, comparative biology and taxonomic classification.</title>
        <authorList>
            <person name="Goeker M."/>
        </authorList>
    </citation>
    <scope>NUCLEOTIDE SEQUENCE [LARGE SCALE GENOMIC DNA]</scope>
    <source>
        <strain evidence="1 2">DSM 29854</strain>
    </source>
</reference>
<evidence type="ECO:0000313" key="1">
    <source>
        <dbReference type="EMBL" id="MBA9079484.1"/>
    </source>
</evidence>
<dbReference type="Proteomes" id="UP000563094">
    <property type="component" value="Unassembled WGS sequence"/>
</dbReference>
<protein>
    <recommendedName>
        <fullName evidence="3">STAS/SEC14 domain-containing protein</fullName>
    </recommendedName>
</protein>
<dbReference type="AlphaFoldDB" id="A0A839GIM0"/>
<name>A0A839GIM0_9BACT</name>
<accession>A0A839GIM0</accession>
<gene>
    <name evidence="1" type="ORF">FHS90_004222</name>
</gene>
<proteinExistence type="predicted"/>
<comment type="caution">
    <text evidence="1">The sequence shown here is derived from an EMBL/GenBank/DDBJ whole genome shotgun (WGS) entry which is preliminary data.</text>
</comment>